<dbReference type="KEGG" id="lpy:FIV34_03050"/>
<dbReference type="Proteomes" id="UP000316093">
    <property type="component" value="Chromosome"/>
</dbReference>
<name>A0A4Y5YZ18_9GAMM</name>
<gene>
    <name evidence="1" type="ORF">FIV34_03050</name>
</gene>
<evidence type="ECO:0000313" key="1">
    <source>
        <dbReference type="EMBL" id="QDE38250.1"/>
    </source>
</evidence>
<reference evidence="1 2" key="1">
    <citation type="submission" date="2019-06" db="EMBL/GenBank/DDBJ databases">
        <title>A complete genome sequence for Luteibacter pinisoli MAH-14.</title>
        <authorList>
            <person name="Baltrus D.A."/>
        </authorList>
    </citation>
    <scope>NUCLEOTIDE SEQUENCE [LARGE SCALE GENOMIC DNA]</scope>
    <source>
        <strain evidence="1 2">MAH-14</strain>
    </source>
</reference>
<dbReference type="RefSeq" id="WP_139979555.1">
    <property type="nucleotide sequence ID" value="NZ_CP041046.1"/>
</dbReference>
<evidence type="ECO:0008006" key="3">
    <source>
        <dbReference type="Google" id="ProtNLM"/>
    </source>
</evidence>
<sequence>MRNFMNTADQSSEAACVDPSIHDLLNEATEWLQYSRGVTATLSDLVHEADVVDCKQMSMSLDAVAAMTQAALHLVNEAHVRWHVAQSP</sequence>
<evidence type="ECO:0000313" key="2">
    <source>
        <dbReference type="Proteomes" id="UP000316093"/>
    </source>
</evidence>
<proteinExistence type="predicted"/>
<protein>
    <recommendedName>
        <fullName evidence="3">DUF3077 domain-containing protein</fullName>
    </recommendedName>
</protein>
<dbReference type="OrthoDB" id="5957866at2"/>
<organism evidence="1 2">
    <name type="scientific">Luteibacter pinisoli</name>
    <dbReference type="NCBI Taxonomy" id="2589080"/>
    <lineage>
        <taxon>Bacteria</taxon>
        <taxon>Pseudomonadati</taxon>
        <taxon>Pseudomonadota</taxon>
        <taxon>Gammaproteobacteria</taxon>
        <taxon>Lysobacterales</taxon>
        <taxon>Rhodanobacteraceae</taxon>
        <taxon>Luteibacter</taxon>
    </lineage>
</organism>
<dbReference type="EMBL" id="CP041046">
    <property type="protein sequence ID" value="QDE38250.1"/>
    <property type="molecule type" value="Genomic_DNA"/>
</dbReference>
<accession>A0A4Y5YZ18</accession>
<keyword evidence="2" id="KW-1185">Reference proteome</keyword>
<dbReference type="AlphaFoldDB" id="A0A4Y5YZ18"/>